<feature type="compositionally biased region" description="Basic residues" evidence="4">
    <location>
        <begin position="676"/>
        <end position="686"/>
    </location>
</feature>
<dbReference type="GO" id="GO:0005654">
    <property type="term" value="C:nucleoplasm"/>
    <property type="evidence" value="ECO:0007669"/>
    <property type="project" value="TreeGrafter"/>
</dbReference>
<dbReference type="Proteomes" id="UP000274131">
    <property type="component" value="Unassembled WGS sequence"/>
</dbReference>
<evidence type="ECO:0000313" key="5">
    <source>
        <dbReference type="EMBL" id="VDD88216.1"/>
    </source>
</evidence>
<dbReference type="EMBL" id="UXUI01007576">
    <property type="protein sequence ID" value="VDD88216.1"/>
    <property type="molecule type" value="Genomic_DNA"/>
</dbReference>
<name>A0A0N4V135_ENTVE</name>
<dbReference type="GO" id="GO:0005730">
    <property type="term" value="C:nucleolus"/>
    <property type="evidence" value="ECO:0007669"/>
    <property type="project" value="TreeGrafter"/>
</dbReference>
<dbReference type="PANTHER" id="PTHR12687">
    <property type="entry name" value="NUCLEOLAR COMPLEX 2 AND RAD4-RELATED"/>
    <property type="match status" value="1"/>
</dbReference>
<gene>
    <name evidence="5" type="ORF">EVEC_LOCUS3359</name>
</gene>
<dbReference type="GO" id="GO:0042393">
    <property type="term" value="F:histone binding"/>
    <property type="evidence" value="ECO:0007669"/>
    <property type="project" value="TreeGrafter"/>
</dbReference>
<dbReference type="GO" id="GO:0000122">
    <property type="term" value="P:negative regulation of transcription by RNA polymerase II"/>
    <property type="evidence" value="ECO:0007669"/>
    <property type="project" value="TreeGrafter"/>
</dbReference>
<reference evidence="7" key="1">
    <citation type="submission" date="2017-02" db="UniProtKB">
        <authorList>
            <consortium name="WormBaseParasite"/>
        </authorList>
    </citation>
    <scope>IDENTIFICATION</scope>
</reference>
<dbReference type="GO" id="GO:0030690">
    <property type="term" value="C:Noc1p-Noc2p complex"/>
    <property type="evidence" value="ECO:0007669"/>
    <property type="project" value="TreeGrafter"/>
</dbReference>
<evidence type="ECO:0000313" key="6">
    <source>
        <dbReference type="Proteomes" id="UP000274131"/>
    </source>
</evidence>
<proteinExistence type="inferred from homology"/>
<reference evidence="5 6" key="2">
    <citation type="submission" date="2018-10" db="EMBL/GenBank/DDBJ databases">
        <authorList>
            <consortium name="Pathogen Informatics"/>
        </authorList>
    </citation>
    <scope>NUCLEOTIDE SEQUENCE [LARGE SCALE GENOMIC DNA]</scope>
</reference>
<dbReference type="GO" id="GO:0003714">
    <property type="term" value="F:transcription corepressor activity"/>
    <property type="evidence" value="ECO:0007669"/>
    <property type="project" value="TreeGrafter"/>
</dbReference>
<dbReference type="Pfam" id="PF03715">
    <property type="entry name" value="Noc2"/>
    <property type="match status" value="1"/>
</dbReference>
<comment type="subcellular location">
    <subcellularLocation>
        <location evidence="1">Nucleus</location>
    </subcellularLocation>
</comment>
<dbReference type="PANTHER" id="PTHR12687:SF4">
    <property type="entry name" value="NUCLEOLAR COMPLEX PROTEIN 2 HOMOLOG"/>
    <property type="match status" value="1"/>
</dbReference>
<evidence type="ECO:0000256" key="4">
    <source>
        <dbReference type="SAM" id="MobiDB-lite"/>
    </source>
</evidence>
<keyword evidence="6" id="KW-1185">Reference proteome</keyword>
<feature type="region of interest" description="Disordered" evidence="4">
    <location>
        <begin position="1"/>
        <end position="42"/>
    </location>
</feature>
<protein>
    <submittedName>
        <fullName evidence="7">Nucleolar complex protein 2 homolog</fullName>
    </submittedName>
</protein>
<dbReference type="GO" id="GO:0042273">
    <property type="term" value="P:ribosomal large subunit biogenesis"/>
    <property type="evidence" value="ECO:0007669"/>
    <property type="project" value="TreeGrafter"/>
</dbReference>
<dbReference type="AlphaFoldDB" id="A0A0N4V135"/>
<evidence type="ECO:0000256" key="3">
    <source>
        <dbReference type="ARBA" id="ARBA00023242"/>
    </source>
</evidence>
<evidence type="ECO:0000256" key="2">
    <source>
        <dbReference type="ARBA" id="ARBA00005907"/>
    </source>
</evidence>
<comment type="similarity">
    <text evidence="2">Belongs to the NOC2 family.</text>
</comment>
<feature type="compositionally biased region" description="Basic and acidic residues" evidence="4">
    <location>
        <begin position="103"/>
        <end position="113"/>
    </location>
</feature>
<evidence type="ECO:0000313" key="7">
    <source>
        <dbReference type="WBParaSite" id="EVEC_0000365101-mRNA-1"/>
    </source>
</evidence>
<accession>A0A0N4V135</accession>
<dbReference type="WBParaSite" id="EVEC_0000365101-mRNA-1">
    <property type="protein sequence ID" value="EVEC_0000365101-mRNA-1"/>
    <property type="gene ID" value="EVEC_0000365101"/>
</dbReference>
<dbReference type="InterPro" id="IPR016024">
    <property type="entry name" value="ARM-type_fold"/>
</dbReference>
<feature type="region of interest" description="Disordered" evidence="4">
    <location>
        <begin position="97"/>
        <end position="123"/>
    </location>
</feature>
<evidence type="ECO:0000256" key="1">
    <source>
        <dbReference type="ARBA" id="ARBA00004123"/>
    </source>
</evidence>
<organism evidence="7">
    <name type="scientific">Enterobius vermicularis</name>
    <name type="common">Human pinworm</name>
    <dbReference type="NCBI Taxonomy" id="51028"/>
    <lineage>
        <taxon>Eukaryota</taxon>
        <taxon>Metazoa</taxon>
        <taxon>Ecdysozoa</taxon>
        <taxon>Nematoda</taxon>
        <taxon>Chromadorea</taxon>
        <taxon>Rhabditida</taxon>
        <taxon>Spirurina</taxon>
        <taxon>Oxyuridomorpha</taxon>
        <taxon>Oxyuroidea</taxon>
        <taxon>Oxyuridae</taxon>
        <taxon>Enterobius</taxon>
    </lineage>
</organism>
<feature type="region of interest" description="Disordered" evidence="4">
    <location>
        <begin position="654"/>
        <end position="695"/>
    </location>
</feature>
<dbReference type="STRING" id="51028.A0A0N4V135"/>
<dbReference type="OrthoDB" id="10266662at2759"/>
<dbReference type="SUPFAM" id="SSF48371">
    <property type="entry name" value="ARM repeat"/>
    <property type="match status" value="1"/>
</dbReference>
<dbReference type="GO" id="GO:0030691">
    <property type="term" value="C:Noc2p-Noc3p complex"/>
    <property type="evidence" value="ECO:0007669"/>
    <property type="project" value="TreeGrafter"/>
</dbReference>
<keyword evidence="3" id="KW-0539">Nucleus</keyword>
<sequence length="729" mass="83169">MGIKAKGKYGLNKARKRKLGDSPVVPKKLSKKRQLEPDGSSYSRFREKLTDLIALPDDKVEDIQEHKAQLAALAEKDPKFYKFLQEEEADLLEFDGFESESSEGAHETPNRPELEEEEEEGFGKKPVKFLVSKDGQKIVSQAVSETLTESFLSNGRLNRGEISLAVNSFIACVAKVGADVDSPEYVVFDESAFEQHVRFCFKYLAKALYVALVPVSNDDLRAKELDVDDAGSIEGNRIGMNEQDVPHFAKWKKYHPLIKKYLQAFILFLNELQVSDVLLSALHALTELVSLFSLFKKISKNFIKILVRIWSRRTDECRLVAFIILYKMVVQNKKLYTTILKCCYTAYVSNVRRITPETLPLITFMQKSFAELCNVYPDIAYHYAFVYIRQMGIHLRNAMIAKRKDLLQTVYNWQFVMCLFMWARVISRAYKARTTNEHAEAIVELAYPLTQISLATIKVFPSLKYLPLRLQCLRVLLTIQVNCKVFIPTLPLAVELLDDAALLLRKKPTKGRGAVKAVDFNCILKVIMPRSVSSDQREEIGFRQSALEALFRIQLEAAYVLRNHCAFPDLILPLKSKIKNFIQECRNAEQARLFKSLSSKLNEHADYVADIVQKTEIDITNRDSLTALANAITSDDSPLCKFYKTWRNVWEIQKSSPTKNPKPKVEGMKPGVVPKPNKKKEPKRTKVLKDREERKLKKTLGTGLKGEVPDRASAEVVDELCDLDISNFE</sequence>
<dbReference type="InterPro" id="IPR005343">
    <property type="entry name" value="Noc2"/>
</dbReference>